<evidence type="ECO:0000313" key="1">
    <source>
        <dbReference type="EMBL" id="KAJ6646962.1"/>
    </source>
</evidence>
<keyword evidence="2" id="KW-1185">Reference proteome</keyword>
<dbReference type="EMBL" id="WJQU01000001">
    <property type="protein sequence ID" value="KAJ6646962.1"/>
    <property type="molecule type" value="Genomic_DNA"/>
</dbReference>
<protein>
    <submittedName>
        <fullName evidence="1">Uncharacterized protein</fullName>
    </submittedName>
</protein>
<name>A0A9Q0NBK5_9DIPT</name>
<organism evidence="1 2">
    <name type="scientific">Pseudolycoriella hygida</name>
    <dbReference type="NCBI Taxonomy" id="35572"/>
    <lineage>
        <taxon>Eukaryota</taxon>
        <taxon>Metazoa</taxon>
        <taxon>Ecdysozoa</taxon>
        <taxon>Arthropoda</taxon>
        <taxon>Hexapoda</taxon>
        <taxon>Insecta</taxon>
        <taxon>Pterygota</taxon>
        <taxon>Neoptera</taxon>
        <taxon>Endopterygota</taxon>
        <taxon>Diptera</taxon>
        <taxon>Nematocera</taxon>
        <taxon>Sciaroidea</taxon>
        <taxon>Sciaridae</taxon>
        <taxon>Pseudolycoriella</taxon>
    </lineage>
</organism>
<comment type="caution">
    <text evidence="1">The sequence shown here is derived from an EMBL/GenBank/DDBJ whole genome shotgun (WGS) entry which is preliminary data.</text>
</comment>
<reference evidence="1" key="1">
    <citation type="submission" date="2022-07" db="EMBL/GenBank/DDBJ databases">
        <authorList>
            <person name="Trinca V."/>
            <person name="Uliana J.V.C."/>
            <person name="Torres T.T."/>
            <person name="Ward R.J."/>
            <person name="Monesi N."/>
        </authorList>
    </citation>
    <scope>NUCLEOTIDE SEQUENCE</scope>
    <source>
        <strain evidence="1">HSMRA1968</strain>
        <tissue evidence="1">Whole embryos</tissue>
    </source>
</reference>
<proteinExistence type="predicted"/>
<evidence type="ECO:0000313" key="2">
    <source>
        <dbReference type="Proteomes" id="UP001151699"/>
    </source>
</evidence>
<gene>
    <name evidence="1" type="ORF">Bhyg_02179</name>
</gene>
<dbReference type="AlphaFoldDB" id="A0A9Q0NBK5"/>
<accession>A0A9Q0NBK5</accession>
<dbReference type="Proteomes" id="UP001151699">
    <property type="component" value="Chromosome A"/>
</dbReference>
<sequence>MIKKKKTNAICERYHGIFDKDHVK</sequence>